<dbReference type="Gene3D" id="3.90.25.10">
    <property type="entry name" value="UDP-galactose 4-epimerase, domain 1"/>
    <property type="match status" value="1"/>
</dbReference>
<dbReference type="InterPro" id="IPR001509">
    <property type="entry name" value="Epimerase_deHydtase"/>
</dbReference>
<proteinExistence type="inferred from homology"/>
<dbReference type="InterPro" id="IPR036291">
    <property type="entry name" value="NAD(P)-bd_dom_sf"/>
</dbReference>
<comment type="similarity">
    <text evidence="1">Belongs to the NAD(P)-dependent epimerase/dehydratase family.</text>
</comment>
<dbReference type="PRINTS" id="PR01713">
    <property type="entry name" value="NUCEPIMERASE"/>
</dbReference>
<sequence length="328" mass="37602">MPNRLRSLLSKVVALINRVSHINMKILITGSSGTIGARLCEKLLKQNYEIIGIDWKPNKWNEEIDKLTLNGDLRDESTLNKIPKDFDLVIHLAANARVYNLVKEPKLAKDNFLTTFNTLDFARKNNIRRFMLASSRETYGNSDKVVYSENEVYIQNCESPYTASKIGGEALVHAYQQCYGINFIIFRFSNVYGMFDDSDRVIPLFIRLTKENKDLIVFGKEKLLDFTYIDDCISGILKAIKNFEKAKNDTYNLGSGKGPSIIEVAQLIQKMMKSKNKIIIKENRTGEVVKFIANISKAKEKLGYEPKTNILEGIKKSIAWYQKNLYER</sequence>
<name>A0A2H0YL51_9BACT</name>
<dbReference type="Proteomes" id="UP000230088">
    <property type="component" value="Unassembled WGS sequence"/>
</dbReference>
<evidence type="ECO:0000313" key="3">
    <source>
        <dbReference type="EMBL" id="PIS39180.1"/>
    </source>
</evidence>
<dbReference type="Pfam" id="PF01370">
    <property type="entry name" value="Epimerase"/>
    <property type="match status" value="1"/>
</dbReference>
<comment type="caution">
    <text evidence="3">The sequence shown here is derived from an EMBL/GenBank/DDBJ whole genome shotgun (WGS) entry which is preliminary data.</text>
</comment>
<reference evidence="4" key="1">
    <citation type="submission" date="2017-09" db="EMBL/GenBank/DDBJ databases">
        <title>Depth-based differentiation of microbial function through sediment-hosted aquifers and enrichment of novel symbionts in the deep terrestrial subsurface.</title>
        <authorList>
            <person name="Probst A.J."/>
            <person name="Ladd B."/>
            <person name="Jarett J.K."/>
            <person name="Geller-Mcgrath D.E."/>
            <person name="Sieber C.M.K."/>
            <person name="Emerson J.B."/>
            <person name="Anantharaman K."/>
            <person name="Thomas B.C."/>
            <person name="Malmstrom R."/>
            <person name="Stieglmeier M."/>
            <person name="Klingl A."/>
            <person name="Woyke T."/>
            <person name="Ryan C.M."/>
            <person name="Banfield J.F."/>
        </authorList>
    </citation>
    <scope>NUCLEOTIDE SEQUENCE [LARGE SCALE GENOMIC DNA]</scope>
</reference>
<dbReference type="PANTHER" id="PTHR43000">
    <property type="entry name" value="DTDP-D-GLUCOSE 4,6-DEHYDRATASE-RELATED"/>
    <property type="match status" value="1"/>
</dbReference>
<dbReference type="EMBL" id="PEYD01000065">
    <property type="protein sequence ID" value="PIS39180.1"/>
    <property type="molecule type" value="Genomic_DNA"/>
</dbReference>
<evidence type="ECO:0000256" key="1">
    <source>
        <dbReference type="ARBA" id="ARBA00007637"/>
    </source>
</evidence>
<protein>
    <submittedName>
        <fullName evidence="3">Nucleoside-diphosphate sugar epimerase</fullName>
    </submittedName>
</protein>
<dbReference type="Gene3D" id="3.40.50.720">
    <property type="entry name" value="NAD(P)-binding Rossmann-like Domain"/>
    <property type="match status" value="1"/>
</dbReference>
<evidence type="ECO:0000313" key="4">
    <source>
        <dbReference type="Proteomes" id="UP000230088"/>
    </source>
</evidence>
<feature type="domain" description="NAD-dependent epimerase/dehydratase" evidence="2">
    <location>
        <begin position="26"/>
        <end position="254"/>
    </location>
</feature>
<accession>A0A2H0YL51</accession>
<dbReference type="AlphaFoldDB" id="A0A2H0YL51"/>
<gene>
    <name evidence="3" type="ORF">COT33_03375</name>
</gene>
<evidence type="ECO:0000259" key="2">
    <source>
        <dbReference type="Pfam" id="PF01370"/>
    </source>
</evidence>
<dbReference type="SUPFAM" id="SSF51735">
    <property type="entry name" value="NAD(P)-binding Rossmann-fold domains"/>
    <property type="match status" value="1"/>
</dbReference>
<organism evidence="3 4">
    <name type="scientific">Candidatus Nealsonbacteria bacterium CG08_land_8_20_14_0_20_38_20</name>
    <dbReference type="NCBI Taxonomy" id="1974705"/>
    <lineage>
        <taxon>Bacteria</taxon>
        <taxon>Candidatus Nealsoniibacteriota</taxon>
    </lineage>
</organism>